<sequence>MFFAMAGFSTQSVIGGIVLLLVATTFWLIEARLQRPKRTLGHLALGSTILLSCLVYISWKGEFFLAFLTWLGVTALALFVAISYERTAGRM</sequence>
<organism evidence="2 3">
    <name type="scientific">Novosphingobium guangzhouense</name>
    <dbReference type="NCBI Taxonomy" id="1850347"/>
    <lineage>
        <taxon>Bacteria</taxon>
        <taxon>Pseudomonadati</taxon>
        <taxon>Pseudomonadota</taxon>
        <taxon>Alphaproteobacteria</taxon>
        <taxon>Sphingomonadales</taxon>
        <taxon>Sphingomonadaceae</taxon>
        <taxon>Novosphingobium</taxon>
    </lineage>
</organism>
<feature type="transmembrane region" description="Helical" evidence="1">
    <location>
        <begin position="6"/>
        <end position="28"/>
    </location>
</feature>
<dbReference type="EMBL" id="LYMM01000084">
    <property type="protein sequence ID" value="PNU02169.1"/>
    <property type="molecule type" value="Genomic_DNA"/>
</dbReference>
<proteinExistence type="predicted"/>
<keyword evidence="1" id="KW-0472">Membrane</keyword>
<dbReference type="AlphaFoldDB" id="A0A2K2FTQ4"/>
<feature type="transmembrane region" description="Helical" evidence="1">
    <location>
        <begin position="40"/>
        <end position="57"/>
    </location>
</feature>
<evidence type="ECO:0000313" key="3">
    <source>
        <dbReference type="Proteomes" id="UP000236327"/>
    </source>
</evidence>
<keyword evidence="1" id="KW-0812">Transmembrane</keyword>
<protein>
    <submittedName>
        <fullName evidence="2">Uncharacterized protein</fullName>
    </submittedName>
</protein>
<keyword evidence="3" id="KW-1185">Reference proteome</keyword>
<keyword evidence="1" id="KW-1133">Transmembrane helix</keyword>
<evidence type="ECO:0000313" key="2">
    <source>
        <dbReference type="EMBL" id="PNU02169.1"/>
    </source>
</evidence>
<evidence type="ECO:0000256" key="1">
    <source>
        <dbReference type="SAM" id="Phobius"/>
    </source>
</evidence>
<name>A0A2K2FTQ4_9SPHN</name>
<comment type="caution">
    <text evidence="2">The sequence shown here is derived from an EMBL/GenBank/DDBJ whole genome shotgun (WGS) entry which is preliminary data.</text>
</comment>
<feature type="transmembrane region" description="Helical" evidence="1">
    <location>
        <begin position="63"/>
        <end position="84"/>
    </location>
</feature>
<dbReference type="Proteomes" id="UP000236327">
    <property type="component" value="Unassembled WGS sequence"/>
</dbReference>
<gene>
    <name evidence="2" type="ORF">A8V01_09845</name>
</gene>
<accession>A0A2K2FTQ4</accession>
<reference evidence="2 3" key="1">
    <citation type="submission" date="2016-05" db="EMBL/GenBank/DDBJ databases">
        <title>Complete genome sequence of Novosphingobium guangzhouense SA925(T).</title>
        <authorList>
            <person name="Sha S."/>
        </authorList>
    </citation>
    <scope>NUCLEOTIDE SEQUENCE [LARGE SCALE GENOMIC DNA]</scope>
    <source>
        <strain evidence="2 3">SA925</strain>
    </source>
</reference>